<dbReference type="Gene3D" id="3.20.20.80">
    <property type="entry name" value="Glycosidases"/>
    <property type="match status" value="1"/>
</dbReference>
<dbReference type="Proteomes" id="UP001161247">
    <property type="component" value="Chromosome 4"/>
</dbReference>
<feature type="domain" description="Glycoside hydrolase family 5" evidence="10">
    <location>
        <begin position="36"/>
        <end position="370"/>
    </location>
</feature>
<keyword evidence="6 9" id="KW-0732">Signal</keyword>
<dbReference type="EMBL" id="OX459121">
    <property type="protein sequence ID" value="CAI9102625.1"/>
    <property type="molecule type" value="Genomic_DNA"/>
</dbReference>
<protein>
    <recommendedName>
        <fullName evidence="4">mannan endo-1,4-beta-mannosidase</fullName>
        <ecNumber evidence="4">3.2.1.78</ecNumber>
    </recommendedName>
</protein>
<keyword evidence="7" id="KW-0378">Hydrolase</keyword>
<dbReference type="InterPro" id="IPR017853">
    <property type="entry name" value="GH"/>
</dbReference>
<feature type="signal peptide" evidence="9">
    <location>
        <begin position="1"/>
        <end position="29"/>
    </location>
</feature>
<dbReference type="PANTHER" id="PTHR31451:SF39">
    <property type="entry name" value="MANNAN ENDO-1,4-BETA-MANNOSIDASE 1"/>
    <property type="match status" value="1"/>
</dbReference>
<evidence type="ECO:0000256" key="4">
    <source>
        <dbReference type="ARBA" id="ARBA00012706"/>
    </source>
</evidence>
<dbReference type="PANTHER" id="PTHR31451">
    <property type="match status" value="1"/>
</dbReference>
<dbReference type="FunFam" id="3.20.20.80:FF:000012">
    <property type="entry name" value="Mannan endo-1,4-beta-mannosidase 6"/>
    <property type="match status" value="1"/>
</dbReference>
<evidence type="ECO:0000256" key="7">
    <source>
        <dbReference type="ARBA" id="ARBA00022801"/>
    </source>
</evidence>
<name>A0AAV1D444_OLDCO</name>
<comment type="similarity">
    <text evidence="3">Belongs to the glycosyl hydrolase 5 (cellulase A) family.</text>
</comment>
<keyword evidence="5" id="KW-0964">Secreted</keyword>
<sequence length="408" mass="45811">MKTLFINCSSFFFVTLLILLGVDKGFVHGDESSSSGFVQTKGTRFMLNGRPLYLNGFNAYWMMYQASDPSTRDMVSTTLQQAKSKYGMNVVRTWAFSDGGYRALQKSPGSYDEEVFRGLDFVISEAKKNGIYLILSLVNNWEGYGGKKQYVQWARDNGHYLNNEDDFFTDSVVKGYYKNHIKTVLNRVNSFTGIAYKDEPTIFAWELMNEPRCQSDLSGKSLQGWVSEMGAYIKSIDSNHLLEVGLEGFYGESMPEKRVSNPGYEVGTDFIANNNIPQVDFTTIHLYPDQWTNSDEATQAQFVERWIKAHIEDSASVLGKPLMLTEFGKSSRSSGYQVSVRDAYFSNIYDTLYSCAKSPSGVCGGSSFWQVMAPGMENWGDGYEVFMDQSPSTMAVVAKQSSRLASLS</sequence>
<accession>A0AAV1D444</accession>
<dbReference type="Pfam" id="PF26410">
    <property type="entry name" value="GH5_mannosidase"/>
    <property type="match status" value="1"/>
</dbReference>
<evidence type="ECO:0000313" key="11">
    <source>
        <dbReference type="EMBL" id="CAI9102625.1"/>
    </source>
</evidence>
<evidence type="ECO:0000256" key="1">
    <source>
        <dbReference type="ARBA" id="ARBA00001678"/>
    </source>
</evidence>
<evidence type="ECO:0000256" key="8">
    <source>
        <dbReference type="ARBA" id="ARBA00023295"/>
    </source>
</evidence>
<keyword evidence="12" id="KW-1185">Reference proteome</keyword>
<organism evidence="11 12">
    <name type="scientific">Oldenlandia corymbosa var. corymbosa</name>
    <dbReference type="NCBI Taxonomy" id="529605"/>
    <lineage>
        <taxon>Eukaryota</taxon>
        <taxon>Viridiplantae</taxon>
        <taxon>Streptophyta</taxon>
        <taxon>Embryophyta</taxon>
        <taxon>Tracheophyta</taxon>
        <taxon>Spermatophyta</taxon>
        <taxon>Magnoliopsida</taxon>
        <taxon>eudicotyledons</taxon>
        <taxon>Gunneridae</taxon>
        <taxon>Pentapetalae</taxon>
        <taxon>asterids</taxon>
        <taxon>lamiids</taxon>
        <taxon>Gentianales</taxon>
        <taxon>Rubiaceae</taxon>
        <taxon>Rubioideae</taxon>
        <taxon>Spermacoceae</taxon>
        <taxon>Hedyotis-Oldenlandia complex</taxon>
        <taxon>Oldenlandia</taxon>
    </lineage>
</organism>
<evidence type="ECO:0000259" key="10">
    <source>
        <dbReference type="Pfam" id="PF26410"/>
    </source>
</evidence>
<dbReference type="InterPro" id="IPR045053">
    <property type="entry name" value="MAN-like"/>
</dbReference>
<dbReference type="GO" id="GO:0016985">
    <property type="term" value="F:mannan endo-1,4-beta-mannosidase activity"/>
    <property type="evidence" value="ECO:0007669"/>
    <property type="project" value="UniProtKB-EC"/>
</dbReference>
<proteinExistence type="inferred from homology"/>
<evidence type="ECO:0000256" key="5">
    <source>
        <dbReference type="ARBA" id="ARBA00022525"/>
    </source>
</evidence>
<dbReference type="InterPro" id="IPR001547">
    <property type="entry name" value="Glyco_hydro_5"/>
</dbReference>
<feature type="chain" id="PRO_5043639866" description="mannan endo-1,4-beta-mannosidase" evidence="9">
    <location>
        <begin position="30"/>
        <end position="408"/>
    </location>
</feature>
<dbReference type="EC" id="3.2.1.78" evidence="4"/>
<evidence type="ECO:0000256" key="2">
    <source>
        <dbReference type="ARBA" id="ARBA00004613"/>
    </source>
</evidence>
<dbReference type="AlphaFoldDB" id="A0AAV1D444"/>
<gene>
    <name evidence="11" type="ORF">OLC1_LOCUS11944</name>
</gene>
<evidence type="ECO:0000256" key="9">
    <source>
        <dbReference type="SAM" id="SignalP"/>
    </source>
</evidence>
<dbReference type="GO" id="GO:0000272">
    <property type="term" value="P:polysaccharide catabolic process"/>
    <property type="evidence" value="ECO:0007669"/>
    <property type="project" value="InterPro"/>
</dbReference>
<dbReference type="GO" id="GO:0005576">
    <property type="term" value="C:extracellular region"/>
    <property type="evidence" value="ECO:0007669"/>
    <property type="project" value="UniProtKB-SubCell"/>
</dbReference>
<comment type="catalytic activity">
    <reaction evidence="1">
        <text>Random hydrolysis of (1-&gt;4)-beta-D-mannosidic linkages in mannans, galactomannans and glucomannans.</text>
        <dbReference type="EC" id="3.2.1.78"/>
    </reaction>
</comment>
<evidence type="ECO:0000256" key="3">
    <source>
        <dbReference type="ARBA" id="ARBA00005641"/>
    </source>
</evidence>
<dbReference type="SUPFAM" id="SSF51445">
    <property type="entry name" value="(Trans)glycosidases"/>
    <property type="match status" value="1"/>
</dbReference>
<keyword evidence="8" id="KW-0326">Glycosidase</keyword>
<reference evidence="11" key="1">
    <citation type="submission" date="2023-03" db="EMBL/GenBank/DDBJ databases">
        <authorList>
            <person name="Julca I."/>
        </authorList>
    </citation>
    <scope>NUCLEOTIDE SEQUENCE</scope>
</reference>
<evidence type="ECO:0000256" key="6">
    <source>
        <dbReference type="ARBA" id="ARBA00022729"/>
    </source>
</evidence>
<evidence type="ECO:0000313" key="12">
    <source>
        <dbReference type="Proteomes" id="UP001161247"/>
    </source>
</evidence>
<comment type="subcellular location">
    <subcellularLocation>
        <location evidence="2">Secreted</location>
    </subcellularLocation>
</comment>